<keyword evidence="5 13" id="KW-0812">Transmembrane</keyword>
<name>A0A8G1VWP8_9EURO</name>
<dbReference type="GO" id="GO:0005506">
    <property type="term" value="F:iron ion binding"/>
    <property type="evidence" value="ECO:0007669"/>
    <property type="project" value="InterPro"/>
</dbReference>
<keyword evidence="9 12" id="KW-0408">Iron</keyword>
<keyword evidence="4 12" id="KW-0349">Heme</keyword>
<dbReference type="GO" id="GO:0016705">
    <property type="term" value="F:oxidoreductase activity, acting on paired donors, with incorporation or reduction of molecular oxygen"/>
    <property type="evidence" value="ECO:0007669"/>
    <property type="project" value="InterPro"/>
</dbReference>
<comment type="similarity">
    <text evidence="3">Belongs to the cytochrome P450 family.</text>
</comment>
<dbReference type="OrthoDB" id="1055148at2759"/>
<keyword evidence="6 12" id="KW-0479">Metal-binding</keyword>
<organism evidence="14 15">
    <name type="scientific">Aspergillus fijiensis CBS 313.89</name>
    <dbReference type="NCBI Taxonomy" id="1448319"/>
    <lineage>
        <taxon>Eukaryota</taxon>
        <taxon>Fungi</taxon>
        <taxon>Dikarya</taxon>
        <taxon>Ascomycota</taxon>
        <taxon>Pezizomycotina</taxon>
        <taxon>Eurotiomycetes</taxon>
        <taxon>Eurotiomycetidae</taxon>
        <taxon>Eurotiales</taxon>
        <taxon>Aspergillaceae</taxon>
        <taxon>Aspergillus</taxon>
    </lineage>
</organism>
<dbReference type="GO" id="GO:0019748">
    <property type="term" value="P:secondary metabolic process"/>
    <property type="evidence" value="ECO:0007669"/>
    <property type="project" value="UniProtKB-ARBA"/>
</dbReference>
<dbReference type="CDD" id="cd00302">
    <property type="entry name" value="cytochrome_P450"/>
    <property type="match status" value="1"/>
</dbReference>
<evidence type="ECO:0000256" key="9">
    <source>
        <dbReference type="ARBA" id="ARBA00023004"/>
    </source>
</evidence>
<keyword evidence="8" id="KW-0560">Oxidoreductase</keyword>
<evidence type="ECO:0000256" key="6">
    <source>
        <dbReference type="ARBA" id="ARBA00022723"/>
    </source>
</evidence>
<evidence type="ECO:0000256" key="12">
    <source>
        <dbReference type="PIRSR" id="PIRSR602403-1"/>
    </source>
</evidence>
<evidence type="ECO:0000313" key="14">
    <source>
        <dbReference type="EMBL" id="RAK74431.1"/>
    </source>
</evidence>
<dbReference type="Gene3D" id="1.10.630.10">
    <property type="entry name" value="Cytochrome P450"/>
    <property type="match status" value="1"/>
</dbReference>
<dbReference type="GO" id="GO:0004497">
    <property type="term" value="F:monooxygenase activity"/>
    <property type="evidence" value="ECO:0007669"/>
    <property type="project" value="UniProtKB-KW"/>
</dbReference>
<dbReference type="RefSeq" id="XP_040798441.1">
    <property type="nucleotide sequence ID" value="XM_040943270.1"/>
</dbReference>
<dbReference type="InterPro" id="IPR036396">
    <property type="entry name" value="Cyt_P450_sf"/>
</dbReference>
<feature type="binding site" description="axial binding residue" evidence="12">
    <location>
        <position position="456"/>
    </location>
    <ligand>
        <name>heme</name>
        <dbReference type="ChEBI" id="CHEBI:30413"/>
    </ligand>
    <ligandPart>
        <name>Fe</name>
        <dbReference type="ChEBI" id="CHEBI:18248"/>
    </ligandPart>
</feature>
<keyword evidence="10" id="KW-0503">Monooxygenase</keyword>
<gene>
    <name evidence="14" type="ORF">BO72DRAFT_435147</name>
</gene>
<evidence type="ECO:0000256" key="4">
    <source>
        <dbReference type="ARBA" id="ARBA00022617"/>
    </source>
</evidence>
<evidence type="ECO:0000256" key="10">
    <source>
        <dbReference type="ARBA" id="ARBA00023033"/>
    </source>
</evidence>
<dbReference type="GeneID" id="63860603"/>
<dbReference type="InterPro" id="IPR001128">
    <property type="entry name" value="Cyt_P450"/>
</dbReference>
<dbReference type="PANTHER" id="PTHR46206:SF5">
    <property type="entry name" value="P450, PUTATIVE (EUROFUNG)-RELATED"/>
    <property type="match status" value="1"/>
</dbReference>
<comment type="cofactor">
    <cofactor evidence="1 12">
        <name>heme</name>
        <dbReference type="ChEBI" id="CHEBI:30413"/>
    </cofactor>
</comment>
<evidence type="ECO:0000256" key="5">
    <source>
        <dbReference type="ARBA" id="ARBA00022692"/>
    </source>
</evidence>
<keyword evidence="15" id="KW-1185">Reference proteome</keyword>
<accession>A0A8G1VWP8</accession>
<protein>
    <submittedName>
        <fullName evidence="14">Cytochrome P450</fullName>
    </submittedName>
</protein>
<dbReference type="PRINTS" id="PR00465">
    <property type="entry name" value="EP450IV"/>
</dbReference>
<evidence type="ECO:0000256" key="13">
    <source>
        <dbReference type="SAM" id="Phobius"/>
    </source>
</evidence>
<keyword evidence="7 13" id="KW-1133">Transmembrane helix</keyword>
<evidence type="ECO:0000256" key="3">
    <source>
        <dbReference type="ARBA" id="ARBA00010617"/>
    </source>
</evidence>
<proteinExistence type="inferred from homology"/>
<dbReference type="Proteomes" id="UP000249789">
    <property type="component" value="Unassembled WGS sequence"/>
</dbReference>
<dbReference type="Pfam" id="PF00067">
    <property type="entry name" value="p450"/>
    <property type="match status" value="1"/>
</dbReference>
<sequence>MDATYTDKFNNFELPMKAAITGLVATVTTVLAYIVFLSYTPRVDKKSPKFTPNTVPLVGSWSFFTQKWAFWQDCVAKSPTGHFSFWLGKYHVVGMSGPAARKVFLDNPNFDFVRGATLVGHGPDFVPPLHAIFHGNFQNGRSYFQRRLVDLQKSEQLGKRLPGVTRDARGAFEALRHHASGVMNPTDACYRLVVQQACRVVCSDEIADDPAVLARTQSVLSLLMHTSSIHAVALPYLPSLAKLKRRWGRYSLSRIVTPIVQRRLHKKKDDPRHDDVVQYMLDRGDPPEWMVAFFISTLFIASANAGYLSGAMLNILAHHPDWQARIYREIKTVAAAHAPNNRRHAPLVDQLDAIPLDAWESFFPSIDLCFKEAIRMWVAFPMIRLNMAPHAVPIPGTAEVVPAGTFAAYNSTEVHFNPDLYPDPYRYDPERFREGREEFKREAYGFVGWGQGRHPCLGMRWAKIQLNIILAYALALYEWSGCDEKGQPSTHFDRKTDLNAPGPSLPVGLFCKYVPRKEM</sequence>
<feature type="transmembrane region" description="Helical" evidence="13">
    <location>
        <begin position="20"/>
        <end position="39"/>
    </location>
</feature>
<evidence type="ECO:0000256" key="11">
    <source>
        <dbReference type="ARBA" id="ARBA00023136"/>
    </source>
</evidence>
<evidence type="ECO:0000313" key="15">
    <source>
        <dbReference type="Proteomes" id="UP000249789"/>
    </source>
</evidence>
<dbReference type="VEuPathDB" id="FungiDB:BO72DRAFT_435147"/>
<keyword evidence="11 13" id="KW-0472">Membrane</keyword>
<evidence type="ECO:0000256" key="2">
    <source>
        <dbReference type="ARBA" id="ARBA00004370"/>
    </source>
</evidence>
<dbReference type="SUPFAM" id="SSF48264">
    <property type="entry name" value="Cytochrome P450"/>
    <property type="match status" value="1"/>
</dbReference>
<evidence type="ECO:0000256" key="8">
    <source>
        <dbReference type="ARBA" id="ARBA00023002"/>
    </source>
</evidence>
<dbReference type="AlphaFoldDB" id="A0A8G1VWP8"/>
<reference evidence="14 15" key="1">
    <citation type="submission" date="2018-02" db="EMBL/GenBank/DDBJ databases">
        <title>The genomes of Aspergillus section Nigri reveals drivers in fungal speciation.</title>
        <authorList>
            <consortium name="DOE Joint Genome Institute"/>
            <person name="Vesth T.C."/>
            <person name="Nybo J."/>
            <person name="Theobald S."/>
            <person name="Brandl J."/>
            <person name="Frisvad J.C."/>
            <person name="Nielsen K.F."/>
            <person name="Lyhne E.K."/>
            <person name="Kogle M.E."/>
            <person name="Kuo A."/>
            <person name="Riley R."/>
            <person name="Clum A."/>
            <person name="Nolan M."/>
            <person name="Lipzen A."/>
            <person name="Salamov A."/>
            <person name="Henrissat B."/>
            <person name="Wiebenga A."/>
            <person name="De vries R.P."/>
            <person name="Grigoriev I.V."/>
            <person name="Mortensen U.H."/>
            <person name="Andersen M.R."/>
            <person name="Baker S.E."/>
        </authorList>
    </citation>
    <scope>NUCLEOTIDE SEQUENCE [LARGE SCALE GENOMIC DNA]</scope>
    <source>
        <strain evidence="14 15">CBS 313.89</strain>
    </source>
</reference>
<evidence type="ECO:0000256" key="7">
    <source>
        <dbReference type="ARBA" id="ARBA00022989"/>
    </source>
</evidence>
<feature type="transmembrane region" description="Helical" evidence="13">
    <location>
        <begin position="289"/>
        <end position="316"/>
    </location>
</feature>
<dbReference type="InterPro" id="IPR002403">
    <property type="entry name" value="Cyt_P450_E_grp-IV"/>
</dbReference>
<dbReference type="GO" id="GO:0016020">
    <property type="term" value="C:membrane"/>
    <property type="evidence" value="ECO:0007669"/>
    <property type="project" value="UniProtKB-SubCell"/>
</dbReference>
<dbReference type="PANTHER" id="PTHR46206">
    <property type="entry name" value="CYTOCHROME P450"/>
    <property type="match status" value="1"/>
</dbReference>
<comment type="subcellular location">
    <subcellularLocation>
        <location evidence="2">Membrane</location>
    </subcellularLocation>
</comment>
<dbReference type="GO" id="GO:0020037">
    <property type="term" value="F:heme binding"/>
    <property type="evidence" value="ECO:0007669"/>
    <property type="project" value="InterPro"/>
</dbReference>
<evidence type="ECO:0000256" key="1">
    <source>
        <dbReference type="ARBA" id="ARBA00001971"/>
    </source>
</evidence>
<dbReference type="EMBL" id="KZ824668">
    <property type="protein sequence ID" value="RAK74431.1"/>
    <property type="molecule type" value="Genomic_DNA"/>
</dbReference>